<dbReference type="Pfam" id="PF00583">
    <property type="entry name" value="Acetyltransf_1"/>
    <property type="match status" value="1"/>
</dbReference>
<organism evidence="2">
    <name type="scientific">Candidatus Moduliflexus flocculans</name>
    <dbReference type="NCBI Taxonomy" id="1499966"/>
    <lineage>
        <taxon>Bacteria</taxon>
        <taxon>Candidatus Moduliflexota</taxon>
        <taxon>Candidatus Moduliflexia</taxon>
        <taxon>Candidatus Moduliflexales</taxon>
        <taxon>Candidatus Moduliflexaceae</taxon>
    </lineage>
</organism>
<dbReference type="CDD" id="cd04301">
    <property type="entry name" value="NAT_SF"/>
    <property type="match status" value="1"/>
</dbReference>
<dbReference type="GO" id="GO:0016747">
    <property type="term" value="F:acyltransferase activity, transferring groups other than amino-acyl groups"/>
    <property type="evidence" value="ECO:0007669"/>
    <property type="project" value="InterPro"/>
</dbReference>
<dbReference type="InterPro" id="IPR025685">
    <property type="entry name" value="YoaP-like_dom"/>
</dbReference>
<dbReference type="Pfam" id="PF14268">
    <property type="entry name" value="YoaP"/>
    <property type="match status" value="1"/>
</dbReference>
<dbReference type="HOGENOM" id="CLU_075236_0_0_0"/>
<dbReference type="InterPro" id="IPR000182">
    <property type="entry name" value="GNAT_dom"/>
</dbReference>
<dbReference type="SUPFAM" id="SSF55729">
    <property type="entry name" value="Acyl-CoA N-acyltransferases (Nat)"/>
    <property type="match status" value="1"/>
</dbReference>
<dbReference type="AlphaFoldDB" id="A0A081BS37"/>
<evidence type="ECO:0000259" key="1">
    <source>
        <dbReference type="PROSITE" id="PS51186"/>
    </source>
</evidence>
<name>A0A081BS37_9BACT</name>
<dbReference type="InterPro" id="IPR016181">
    <property type="entry name" value="Acyl_CoA_acyltransferase"/>
</dbReference>
<sequence>MTAPLNIINITKENLSEEGICCAFSDKKHVEGVRLKEEWLAARFDEGFRYKKLNVRGKVFIEYVPAEYAWSPIDAPNYLFIHCFWVSGRYKGQGWGKKLLDDCLKDAEGKDGIVVVTGKKDMGFMTDPKFFRKYGFEICDTAPPYFQLMVKRLNPSAPLPRFRESAKRAACEPFEGFTMIYSDLCPFTTHWVEQMKEFMAKYQRPVRTIRLTTREQAQNMPSAFAIFSLFFDGKFLTHEMMHESKFDKLYAAANL</sequence>
<keyword evidence="3" id="KW-1185">Reference proteome</keyword>
<dbReference type="Gene3D" id="3.40.630.30">
    <property type="match status" value="1"/>
</dbReference>
<feature type="domain" description="N-acetyltransferase" evidence="1">
    <location>
        <begin position="8"/>
        <end position="154"/>
    </location>
</feature>
<dbReference type="Proteomes" id="UP000030700">
    <property type="component" value="Unassembled WGS sequence"/>
</dbReference>
<reference evidence="2" key="1">
    <citation type="journal article" date="2015" name="PeerJ">
        <title>First genomic representation of candidate bacterial phylum KSB3 points to enhanced environmental sensing as a trigger of wastewater bulking.</title>
        <authorList>
            <person name="Sekiguchi Y."/>
            <person name="Ohashi A."/>
            <person name="Parks D.H."/>
            <person name="Yamauchi T."/>
            <person name="Tyson G.W."/>
            <person name="Hugenholtz P."/>
        </authorList>
    </citation>
    <scope>NUCLEOTIDE SEQUENCE [LARGE SCALE GENOMIC DNA]</scope>
</reference>
<proteinExistence type="predicted"/>
<evidence type="ECO:0000313" key="3">
    <source>
        <dbReference type="Proteomes" id="UP000030700"/>
    </source>
</evidence>
<protein>
    <recommendedName>
        <fullName evidence="1">N-acetyltransferase domain-containing protein</fullName>
    </recommendedName>
</protein>
<dbReference type="STRING" id="1499966.U14_05497"/>
<dbReference type="EMBL" id="DF820460">
    <property type="protein sequence ID" value="GAK54218.1"/>
    <property type="molecule type" value="Genomic_DNA"/>
</dbReference>
<accession>A0A081BS37</accession>
<evidence type="ECO:0000313" key="2">
    <source>
        <dbReference type="EMBL" id="GAK54218.1"/>
    </source>
</evidence>
<gene>
    <name evidence="2" type="ORF">U14_05497</name>
</gene>
<dbReference type="PROSITE" id="PS51186">
    <property type="entry name" value="GNAT"/>
    <property type="match status" value="1"/>
</dbReference>